<dbReference type="FunFam" id="3.10.200.10:FF:000003">
    <property type="entry name" value="Carbonic anhydrase 12"/>
    <property type="match status" value="1"/>
</dbReference>
<evidence type="ECO:0000256" key="7">
    <source>
        <dbReference type="ARBA" id="ARBA00048348"/>
    </source>
</evidence>
<dbReference type="InterPro" id="IPR036398">
    <property type="entry name" value="CA_dom_sf"/>
</dbReference>
<evidence type="ECO:0000256" key="4">
    <source>
        <dbReference type="ARBA" id="ARBA00022833"/>
    </source>
</evidence>
<organism evidence="10 11">
    <name type="scientific">Candidula unifasciata</name>
    <dbReference type="NCBI Taxonomy" id="100452"/>
    <lineage>
        <taxon>Eukaryota</taxon>
        <taxon>Metazoa</taxon>
        <taxon>Spiralia</taxon>
        <taxon>Lophotrochozoa</taxon>
        <taxon>Mollusca</taxon>
        <taxon>Gastropoda</taxon>
        <taxon>Heterobranchia</taxon>
        <taxon>Euthyneura</taxon>
        <taxon>Panpulmonata</taxon>
        <taxon>Eupulmonata</taxon>
        <taxon>Stylommatophora</taxon>
        <taxon>Helicina</taxon>
        <taxon>Helicoidea</taxon>
        <taxon>Geomitridae</taxon>
        <taxon>Candidula</taxon>
    </lineage>
</organism>
<evidence type="ECO:0000313" key="11">
    <source>
        <dbReference type="Proteomes" id="UP000678393"/>
    </source>
</evidence>
<evidence type="ECO:0000256" key="3">
    <source>
        <dbReference type="ARBA" id="ARBA00022723"/>
    </source>
</evidence>
<dbReference type="InterPro" id="IPR023561">
    <property type="entry name" value="Carbonic_anhydrase_a-class"/>
</dbReference>
<keyword evidence="5" id="KW-0325">Glycoprotein</keyword>
<reference evidence="10" key="1">
    <citation type="submission" date="2021-04" db="EMBL/GenBank/DDBJ databases">
        <authorList>
            <consortium name="Molecular Ecology Group"/>
        </authorList>
    </citation>
    <scope>NUCLEOTIDE SEQUENCE</scope>
</reference>
<evidence type="ECO:0000259" key="9">
    <source>
        <dbReference type="PROSITE" id="PS51144"/>
    </source>
</evidence>
<dbReference type="Gene3D" id="3.10.200.10">
    <property type="entry name" value="Alpha carbonic anhydrase"/>
    <property type="match status" value="1"/>
</dbReference>
<dbReference type="PANTHER" id="PTHR18952:SF265">
    <property type="entry name" value="CARBONIC ANHYDRASE"/>
    <property type="match status" value="1"/>
</dbReference>
<keyword evidence="6" id="KW-0456">Lyase</keyword>
<feature type="chain" id="PRO_5035886817" description="carbonic anhydrase" evidence="8">
    <location>
        <begin position="31"/>
        <end position="297"/>
    </location>
</feature>
<sequence>MGVLQKFGQMTRTASIAVLLLCLLWQKCEFAALEAWNYGDAGPTHWPYSFPDCNGPMQSPININTSTVLYDSSLEPLDISDYYITSGVHMKLENVGGHTAEVIVSGTPLYLKGGSLPARYKLEQLHFHWGKNSSVGSEHSINGRFAPAELHIVHRQERFSNVGLAAASPHGLTVLSFLFKVGKHNPGYDTLIEHLQEIPEPDDEVEIPTFPVNDLIPKTFDYYRYEGSLTTPPCYESATWSISLTQVEISESQLRKFRLLHQAEHKPLVDDFRPIQPLNHRTVLVSRRPQPVWNFPG</sequence>
<keyword evidence="3" id="KW-0479">Metal-binding</keyword>
<evidence type="ECO:0000256" key="5">
    <source>
        <dbReference type="ARBA" id="ARBA00023180"/>
    </source>
</evidence>
<dbReference type="SUPFAM" id="SSF51069">
    <property type="entry name" value="Carbonic anhydrase"/>
    <property type="match status" value="1"/>
</dbReference>
<keyword evidence="11" id="KW-1185">Reference proteome</keyword>
<feature type="signal peptide" evidence="8">
    <location>
        <begin position="1"/>
        <end position="30"/>
    </location>
</feature>
<dbReference type="GO" id="GO:0004089">
    <property type="term" value="F:carbonate dehydratase activity"/>
    <property type="evidence" value="ECO:0007669"/>
    <property type="project" value="UniProtKB-EC"/>
</dbReference>
<dbReference type="AlphaFoldDB" id="A0A8S3Z1F0"/>
<dbReference type="EMBL" id="CAJHNH020001173">
    <property type="protein sequence ID" value="CAG5121845.1"/>
    <property type="molecule type" value="Genomic_DNA"/>
</dbReference>
<dbReference type="Proteomes" id="UP000678393">
    <property type="component" value="Unassembled WGS sequence"/>
</dbReference>
<name>A0A8S3Z1F0_9EUPU</name>
<accession>A0A8S3Z1F0</accession>
<dbReference type="Pfam" id="PF00194">
    <property type="entry name" value="Carb_anhydrase"/>
    <property type="match status" value="1"/>
</dbReference>
<dbReference type="SMART" id="SM01057">
    <property type="entry name" value="Carb_anhydrase"/>
    <property type="match status" value="1"/>
</dbReference>
<dbReference type="InterPro" id="IPR001148">
    <property type="entry name" value="CA_dom"/>
</dbReference>
<dbReference type="CDD" id="cd00326">
    <property type="entry name" value="alpha_CA"/>
    <property type="match status" value="1"/>
</dbReference>
<protein>
    <recommendedName>
        <fullName evidence="2">carbonic anhydrase</fullName>
        <ecNumber evidence="2">4.2.1.1</ecNumber>
    </recommendedName>
</protein>
<comment type="catalytic activity">
    <reaction evidence="7">
        <text>hydrogencarbonate + H(+) = CO2 + H2O</text>
        <dbReference type="Rhea" id="RHEA:10748"/>
        <dbReference type="ChEBI" id="CHEBI:15377"/>
        <dbReference type="ChEBI" id="CHEBI:15378"/>
        <dbReference type="ChEBI" id="CHEBI:16526"/>
        <dbReference type="ChEBI" id="CHEBI:17544"/>
        <dbReference type="EC" id="4.2.1.1"/>
    </reaction>
</comment>
<comment type="caution">
    <text evidence="10">The sequence shown here is derived from an EMBL/GenBank/DDBJ whole genome shotgun (WGS) entry which is preliminary data.</text>
</comment>
<gene>
    <name evidence="10" type="ORF">CUNI_LOCUS7403</name>
</gene>
<dbReference type="GO" id="GO:0008270">
    <property type="term" value="F:zinc ion binding"/>
    <property type="evidence" value="ECO:0007669"/>
    <property type="project" value="InterPro"/>
</dbReference>
<evidence type="ECO:0000256" key="1">
    <source>
        <dbReference type="ARBA" id="ARBA00010718"/>
    </source>
</evidence>
<dbReference type="EC" id="4.2.1.1" evidence="2"/>
<comment type="similarity">
    <text evidence="1">Belongs to the alpha-carbonic anhydrase family.</text>
</comment>
<feature type="domain" description="Alpha-carbonic anhydrase" evidence="9">
    <location>
        <begin position="34"/>
        <end position="287"/>
    </location>
</feature>
<evidence type="ECO:0000313" key="10">
    <source>
        <dbReference type="EMBL" id="CAG5121845.1"/>
    </source>
</evidence>
<dbReference type="PANTHER" id="PTHR18952">
    <property type="entry name" value="CARBONIC ANHYDRASE"/>
    <property type="match status" value="1"/>
</dbReference>
<dbReference type="OrthoDB" id="429145at2759"/>
<proteinExistence type="inferred from homology"/>
<dbReference type="PROSITE" id="PS51144">
    <property type="entry name" value="ALPHA_CA_2"/>
    <property type="match status" value="1"/>
</dbReference>
<keyword evidence="4" id="KW-0862">Zinc</keyword>
<keyword evidence="8" id="KW-0732">Signal</keyword>
<evidence type="ECO:0000256" key="2">
    <source>
        <dbReference type="ARBA" id="ARBA00012925"/>
    </source>
</evidence>
<evidence type="ECO:0000256" key="6">
    <source>
        <dbReference type="ARBA" id="ARBA00023239"/>
    </source>
</evidence>
<evidence type="ECO:0000256" key="8">
    <source>
        <dbReference type="SAM" id="SignalP"/>
    </source>
</evidence>